<evidence type="ECO:0000259" key="1">
    <source>
        <dbReference type="Pfam" id="PF17829"/>
    </source>
</evidence>
<feature type="domain" description="Gylcosyl hydrolase 115 C-terminal" evidence="1">
    <location>
        <begin position="1"/>
        <end position="29"/>
    </location>
</feature>
<dbReference type="Gene3D" id="2.60.120.1620">
    <property type="match status" value="1"/>
</dbReference>
<name>A0ABW2V349_9BACL</name>
<dbReference type="EMBL" id="JBHTGQ010000016">
    <property type="protein sequence ID" value="MFC7749711.1"/>
    <property type="molecule type" value="Genomic_DNA"/>
</dbReference>
<keyword evidence="3" id="KW-1185">Reference proteome</keyword>
<proteinExistence type="predicted"/>
<evidence type="ECO:0000313" key="3">
    <source>
        <dbReference type="Proteomes" id="UP001596528"/>
    </source>
</evidence>
<comment type="caution">
    <text evidence="2">The sequence shown here is derived from an EMBL/GenBank/DDBJ whole genome shotgun (WGS) entry which is preliminary data.</text>
</comment>
<accession>A0ABW2V349</accession>
<dbReference type="InterPro" id="IPR041437">
    <property type="entry name" value="GH115_C"/>
</dbReference>
<evidence type="ECO:0000313" key="2">
    <source>
        <dbReference type="EMBL" id="MFC7749711.1"/>
    </source>
</evidence>
<dbReference type="RefSeq" id="WP_342774312.1">
    <property type="nucleotide sequence ID" value="NZ_JBHTGQ010000016.1"/>
</dbReference>
<reference evidence="3" key="1">
    <citation type="journal article" date="2019" name="Int. J. Syst. Evol. Microbiol.">
        <title>The Global Catalogue of Microorganisms (GCM) 10K type strain sequencing project: providing services to taxonomists for standard genome sequencing and annotation.</title>
        <authorList>
            <consortium name="The Broad Institute Genomics Platform"/>
            <consortium name="The Broad Institute Genome Sequencing Center for Infectious Disease"/>
            <person name="Wu L."/>
            <person name="Ma J."/>
        </authorList>
    </citation>
    <scope>NUCLEOTIDE SEQUENCE [LARGE SCALE GENOMIC DNA]</scope>
    <source>
        <strain evidence="3">JCM 18657</strain>
    </source>
</reference>
<sequence length="230" mass="25092">MWMVDPIVVLQKIVIDTGGVRPSYLGPPESYYGGKADAPAMGEGTEETPVDPFGVPGAFKALGSRPLGKGEWLELDVFVERSGVYDVEITADCGRDGKAAVRFERDGAGVTGTILREFRFALADEEIFKVRPTLRWDASRPDQPLIAQIGLFNTDTFSRRFDMTVSLSNGNGKPLGSAAHTGILERGGKEMYHCRFGASGQAILYRLNVAVAYGGKSRTFDFDMRVFPAE</sequence>
<gene>
    <name evidence="2" type="ORF">ACFQWB_07140</name>
</gene>
<protein>
    <recommendedName>
        <fullName evidence="1">Gylcosyl hydrolase 115 C-terminal domain-containing protein</fullName>
    </recommendedName>
</protein>
<organism evidence="2 3">
    <name type="scientific">Paenibacillus thermoaerophilus</name>
    <dbReference type="NCBI Taxonomy" id="1215385"/>
    <lineage>
        <taxon>Bacteria</taxon>
        <taxon>Bacillati</taxon>
        <taxon>Bacillota</taxon>
        <taxon>Bacilli</taxon>
        <taxon>Bacillales</taxon>
        <taxon>Paenibacillaceae</taxon>
        <taxon>Paenibacillus</taxon>
    </lineage>
</organism>
<dbReference type="Proteomes" id="UP001596528">
    <property type="component" value="Unassembled WGS sequence"/>
</dbReference>
<dbReference type="Pfam" id="PF17829">
    <property type="entry name" value="GH115_C"/>
    <property type="match status" value="1"/>
</dbReference>